<dbReference type="InterPro" id="IPR036365">
    <property type="entry name" value="PGBD-like_sf"/>
</dbReference>
<evidence type="ECO:0000256" key="5">
    <source>
        <dbReference type="ARBA" id="ARBA00022984"/>
    </source>
</evidence>
<dbReference type="Gene3D" id="2.40.440.10">
    <property type="entry name" value="L,D-transpeptidase catalytic domain-like"/>
    <property type="match status" value="1"/>
</dbReference>
<dbReference type="PROSITE" id="PS52029">
    <property type="entry name" value="LD_TPASE"/>
    <property type="match status" value="1"/>
</dbReference>
<dbReference type="GO" id="GO:0009252">
    <property type="term" value="P:peptidoglycan biosynthetic process"/>
    <property type="evidence" value="ECO:0007669"/>
    <property type="project" value="UniProtKB-UniPathway"/>
</dbReference>
<keyword evidence="4 7" id="KW-0133">Cell shape</keyword>
<organism evidence="10 11">
    <name type="scientific">Gynuella sunshinyii YC6258</name>
    <dbReference type="NCBI Taxonomy" id="1445510"/>
    <lineage>
        <taxon>Bacteria</taxon>
        <taxon>Pseudomonadati</taxon>
        <taxon>Pseudomonadota</taxon>
        <taxon>Gammaproteobacteria</taxon>
        <taxon>Oceanospirillales</taxon>
        <taxon>Saccharospirillaceae</taxon>
        <taxon>Gynuella</taxon>
    </lineage>
</organism>
<dbReference type="Pfam" id="PF01471">
    <property type="entry name" value="PG_binding_1"/>
    <property type="match status" value="1"/>
</dbReference>
<dbReference type="STRING" id="1445510.YC6258_05698"/>
<dbReference type="AlphaFoldDB" id="A0A0C5VU93"/>
<evidence type="ECO:0000313" key="10">
    <source>
        <dbReference type="EMBL" id="AJQ97726.1"/>
    </source>
</evidence>
<dbReference type="Pfam" id="PF03734">
    <property type="entry name" value="YkuD"/>
    <property type="match status" value="1"/>
</dbReference>
<dbReference type="SUPFAM" id="SSF47090">
    <property type="entry name" value="PGBD-like"/>
    <property type="match status" value="1"/>
</dbReference>
<comment type="similarity">
    <text evidence="2">Belongs to the YkuD family.</text>
</comment>
<sequence length="610" mass="70236">MSHTYNSPEYSVARSRRSGTAIAVTLVAVLCFALLFGIFYFAAGIKPVLPQKVAAKHIQQWLSEPPRFENPNGSYARLFHRDELRRLYRSNRYRTIWFDNYGLNAPAQLLIQSLRETVADDRYLYSYHLPAILKAEPEIGNLPARVTALDLLLSDAFLTFIQDIRNNNYLPDLKSHDHQSDYRVVAEQVTERWTSDQILYELQQKLDAKSLLVLLKSLTPSHAGYLKLREQLEYYQRLDLGGHWETLGDGPVLKPGDSHPDIRVIKNNLLLFGDYSGHWFSEERTLYRQEVSFNPSHPVFVFDDEMEQAVRHYQLRNGLQPTGWIDEATRLCLQQSPQRIARRIALNMKRWRHLPDRLGPKYVMVNMADFRLQVVADDQPLASMKVIVGRTDRRTPTIIGSISSLVLNPTWTVPGRIAVRDILPQIRKNPAYLTDKHLQLIRYDRDGTMKTIDPATVNWQQLSTGQLPFTFRQAAGPDNALGMVKFVIPNNMAIYLHDTNHRNLFSQDMRALSSGCVRVEKPELLARLLLQDTPSWQEERLTQVIQSQRTTYVKLSQPVPTYLMYWTAWVDDEGVLQQRPDVYQWDALDKFGSDYAAAQLASNIISTLSP</sequence>
<feature type="transmembrane region" description="Helical" evidence="8">
    <location>
        <begin position="21"/>
        <end position="43"/>
    </location>
</feature>
<dbReference type="PANTHER" id="PTHR41533:SF1">
    <property type="entry name" value="L,D-TRANSPEPTIDASE YCBB-RELATED"/>
    <property type="match status" value="1"/>
</dbReference>
<dbReference type="OrthoDB" id="9778545at2"/>
<dbReference type="SUPFAM" id="SSF141523">
    <property type="entry name" value="L,D-transpeptidase catalytic domain-like"/>
    <property type="match status" value="1"/>
</dbReference>
<keyword evidence="6 7" id="KW-0961">Cell wall biogenesis/degradation</keyword>
<reference evidence="10 11" key="1">
    <citation type="submission" date="2014-01" db="EMBL/GenBank/DDBJ databases">
        <title>Full genme sequencing of cellulolytic bacterium Gynuella sunshinyii YC6258T gen. nov., sp. nov.</title>
        <authorList>
            <person name="Khan H."/>
            <person name="Chung E.J."/>
            <person name="Chung Y.R."/>
        </authorList>
    </citation>
    <scope>NUCLEOTIDE SEQUENCE [LARGE SCALE GENOMIC DNA]</scope>
    <source>
        <strain evidence="10 11">YC6258</strain>
    </source>
</reference>
<dbReference type="RefSeq" id="WP_052830582.1">
    <property type="nucleotide sequence ID" value="NZ_CP007142.1"/>
</dbReference>
<keyword evidence="3" id="KW-0808">Transferase</keyword>
<proteinExistence type="inferred from homology"/>
<keyword evidence="5 7" id="KW-0573">Peptidoglycan synthesis</keyword>
<dbReference type="CDD" id="cd16913">
    <property type="entry name" value="YkuD_like"/>
    <property type="match status" value="1"/>
</dbReference>
<dbReference type="InterPro" id="IPR045380">
    <property type="entry name" value="LD_TPept_scaffold_dom"/>
</dbReference>
<evidence type="ECO:0000259" key="9">
    <source>
        <dbReference type="PROSITE" id="PS52029"/>
    </source>
</evidence>
<evidence type="ECO:0000313" key="11">
    <source>
        <dbReference type="Proteomes" id="UP000032266"/>
    </source>
</evidence>
<dbReference type="Proteomes" id="UP000032266">
    <property type="component" value="Chromosome"/>
</dbReference>
<keyword evidence="8" id="KW-1133">Transmembrane helix</keyword>
<keyword evidence="11" id="KW-1185">Reference proteome</keyword>
<protein>
    <recommendedName>
        <fullName evidence="9">L,D-TPase catalytic domain-containing protein</fullName>
    </recommendedName>
</protein>
<dbReference type="EMBL" id="CP007142">
    <property type="protein sequence ID" value="AJQ97726.1"/>
    <property type="molecule type" value="Genomic_DNA"/>
</dbReference>
<evidence type="ECO:0000256" key="3">
    <source>
        <dbReference type="ARBA" id="ARBA00022679"/>
    </source>
</evidence>
<dbReference type="GO" id="GO:0004180">
    <property type="term" value="F:carboxypeptidase activity"/>
    <property type="evidence" value="ECO:0007669"/>
    <property type="project" value="UniProtKB-ARBA"/>
</dbReference>
<evidence type="ECO:0000256" key="7">
    <source>
        <dbReference type="PROSITE-ProRule" id="PRU01373"/>
    </source>
</evidence>
<dbReference type="InterPro" id="IPR002477">
    <property type="entry name" value="Peptidoglycan-bd-like"/>
</dbReference>
<evidence type="ECO:0000256" key="8">
    <source>
        <dbReference type="SAM" id="Phobius"/>
    </source>
</evidence>
<dbReference type="InterPro" id="IPR036366">
    <property type="entry name" value="PGBDSf"/>
</dbReference>
<dbReference type="InterPro" id="IPR005490">
    <property type="entry name" value="LD_TPept_cat_dom"/>
</dbReference>
<dbReference type="Gene3D" id="1.10.101.10">
    <property type="entry name" value="PGBD-like superfamily/PGBD"/>
    <property type="match status" value="1"/>
</dbReference>
<dbReference type="InterPro" id="IPR038063">
    <property type="entry name" value="Transpep_catalytic_dom"/>
</dbReference>
<keyword evidence="8" id="KW-0812">Transmembrane</keyword>
<feature type="active site" description="Nucleophile" evidence="7">
    <location>
        <position position="516"/>
    </location>
</feature>
<dbReference type="HOGENOM" id="CLU_020360_3_4_6"/>
<dbReference type="GO" id="GO:0071555">
    <property type="term" value="P:cell wall organization"/>
    <property type="evidence" value="ECO:0007669"/>
    <property type="project" value="UniProtKB-UniRule"/>
</dbReference>
<feature type="active site" description="Proton donor/acceptor" evidence="7">
    <location>
        <position position="497"/>
    </location>
</feature>
<evidence type="ECO:0000256" key="4">
    <source>
        <dbReference type="ARBA" id="ARBA00022960"/>
    </source>
</evidence>
<gene>
    <name evidence="10" type="ORF">YC6258_05698</name>
</gene>
<dbReference type="PANTHER" id="PTHR41533">
    <property type="entry name" value="L,D-TRANSPEPTIDASE HI_1667-RELATED"/>
    <property type="match status" value="1"/>
</dbReference>
<evidence type="ECO:0000256" key="2">
    <source>
        <dbReference type="ARBA" id="ARBA00005992"/>
    </source>
</evidence>
<accession>A0A0C5VU93</accession>
<dbReference type="InterPro" id="IPR052905">
    <property type="entry name" value="LD-transpeptidase_YkuD-like"/>
</dbReference>
<feature type="domain" description="L,D-TPase catalytic" evidence="9">
    <location>
        <begin position="361"/>
        <end position="545"/>
    </location>
</feature>
<dbReference type="Pfam" id="PF20142">
    <property type="entry name" value="Scaffold"/>
    <property type="match status" value="1"/>
</dbReference>
<dbReference type="UniPathway" id="UPA00219"/>
<dbReference type="KEGG" id="gsn:YC6258_05698"/>
<keyword evidence="8" id="KW-0472">Membrane</keyword>
<evidence type="ECO:0000256" key="1">
    <source>
        <dbReference type="ARBA" id="ARBA00004752"/>
    </source>
</evidence>
<comment type="pathway">
    <text evidence="1 7">Cell wall biogenesis; peptidoglycan biosynthesis.</text>
</comment>
<evidence type="ECO:0000256" key="6">
    <source>
        <dbReference type="ARBA" id="ARBA00023316"/>
    </source>
</evidence>
<dbReference type="GO" id="GO:0008360">
    <property type="term" value="P:regulation of cell shape"/>
    <property type="evidence" value="ECO:0007669"/>
    <property type="project" value="UniProtKB-UniRule"/>
</dbReference>
<dbReference type="GO" id="GO:0016740">
    <property type="term" value="F:transferase activity"/>
    <property type="evidence" value="ECO:0007669"/>
    <property type="project" value="UniProtKB-KW"/>
</dbReference>
<name>A0A0C5VU93_9GAMM</name>
<dbReference type="PATRIC" id="fig|1445510.3.peg.5656"/>